<organism evidence="2 3">
    <name type="scientific">Muribaculum intestinale</name>
    <dbReference type="NCBI Taxonomy" id="1796646"/>
    <lineage>
        <taxon>Bacteria</taxon>
        <taxon>Pseudomonadati</taxon>
        <taxon>Bacteroidota</taxon>
        <taxon>Bacteroidia</taxon>
        <taxon>Bacteroidales</taxon>
        <taxon>Muribaculaceae</taxon>
        <taxon>Muribaculum</taxon>
    </lineage>
</organism>
<dbReference type="Proteomes" id="UP000306630">
    <property type="component" value="Unassembled WGS sequence"/>
</dbReference>
<evidence type="ECO:0000313" key="3">
    <source>
        <dbReference type="Proteomes" id="UP000306630"/>
    </source>
</evidence>
<dbReference type="PROSITE" id="PS51301">
    <property type="entry name" value="KILA_N"/>
    <property type="match status" value="1"/>
</dbReference>
<proteinExistence type="predicted"/>
<sequence length="210" mass="24190">MYNDNNEALCLRMVRIDHCNFAAEILQGNVRVNLTQMAKPFRKRVSDWLRTDSAQEYLEAVALQQKCVTADLLEVRYGGLPEMQGTWCNDRRIALRFAQWLDVRFAVAVDTILLKLIFGEAVFAEPINGVEPVISGGRAWYNYRDAQSSFGLSRKSSASRRKAAMPQCFNMLYGRNFITKEYFLTLQSYHSWREQCRQLTFDFSGGEVSL</sequence>
<feature type="domain" description="KilA-N" evidence="1">
    <location>
        <begin position="12"/>
        <end position="116"/>
    </location>
</feature>
<protein>
    <submittedName>
        <fullName evidence="2">KilA-N domain-containing protein</fullName>
    </submittedName>
</protein>
<dbReference type="Pfam" id="PF04383">
    <property type="entry name" value="KilA-N"/>
    <property type="match status" value="1"/>
</dbReference>
<dbReference type="InterPro" id="IPR018004">
    <property type="entry name" value="KilA/APSES_HTH"/>
</dbReference>
<gene>
    <name evidence="2" type="ORF">E5333_14330</name>
</gene>
<dbReference type="SMART" id="SM01252">
    <property type="entry name" value="KilA-N"/>
    <property type="match status" value="1"/>
</dbReference>
<reference evidence="2 3" key="1">
    <citation type="submission" date="2019-04" db="EMBL/GenBank/DDBJ databases">
        <title>Microbes associate with the intestines of laboratory mice.</title>
        <authorList>
            <person name="Navarre W."/>
            <person name="Wong E."/>
            <person name="Huang K."/>
            <person name="Tropini C."/>
            <person name="Ng K."/>
            <person name="Yu B."/>
        </authorList>
    </citation>
    <scope>NUCLEOTIDE SEQUENCE [LARGE SCALE GENOMIC DNA]</scope>
    <source>
        <strain evidence="2 3">NM06_A21</strain>
    </source>
</reference>
<dbReference type="RefSeq" id="WP_123611856.1">
    <property type="nucleotide sequence ID" value="NZ_CAOMEY010000047.1"/>
</dbReference>
<accession>A0A4S2FJE1</accession>
<evidence type="ECO:0000313" key="2">
    <source>
        <dbReference type="EMBL" id="TGY68972.1"/>
    </source>
</evidence>
<dbReference type="AlphaFoldDB" id="A0A4S2FJE1"/>
<name>A0A4S2FJE1_9BACT</name>
<evidence type="ECO:0000259" key="1">
    <source>
        <dbReference type="PROSITE" id="PS51301"/>
    </source>
</evidence>
<comment type="caution">
    <text evidence="2">The sequence shown here is derived from an EMBL/GenBank/DDBJ whole genome shotgun (WGS) entry which is preliminary data.</text>
</comment>
<dbReference type="InterPro" id="IPR017880">
    <property type="entry name" value="KilA_N"/>
</dbReference>
<dbReference type="EMBL" id="SRYD01000081">
    <property type="protein sequence ID" value="TGY68972.1"/>
    <property type="molecule type" value="Genomic_DNA"/>
</dbReference>